<dbReference type="RefSeq" id="WP_148591333.1">
    <property type="nucleotide sequence ID" value="NZ_CP042997.1"/>
</dbReference>
<evidence type="ECO:0000313" key="7">
    <source>
        <dbReference type="Proteomes" id="UP000324233"/>
    </source>
</evidence>
<dbReference type="InterPro" id="IPR000032">
    <property type="entry name" value="HPr-like"/>
</dbReference>
<evidence type="ECO:0000259" key="5">
    <source>
        <dbReference type="PROSITE" id="PS51350"/>
    </source>
</evidence>
<keyword evidence="6" id="KW-0808">Transferase</keyword>
<dbReference type="NCBIfam" id="TIGR01003">
    <property type="entry name" value="PTS_HPr_family"/>
    <property type="match status" value="1"/>
</dbReference>
<sequence length="111" mass="11792">MIDLERRPPIVFVEPRTSLIRLARVDESLGLHLRVAARFAAMARRFAAEVRVRLDGAEADGKSVLDLMCLGAACGAVLELEARGEDAEAALAALSAQLVAPPAEADGRPTD</sequence>
<proteinExistence type="inferred from homology"/>
<dbReference type="EMBL" id="CP042997">
    <property type="protein sequence ID" value="QEH32276.1"/>
    <property type="molecule type" value="Genomic_DNA"/>
</dbReference>
<keyword evidence="3" id="KW-0963">Cytoplasm</keyword>
<comment type="similarity">
    <text evidence="2">Belongs to the HPr family.</text>
</comment>
<dbReference type="Proteomes" id="UP000324233">
    <property type="component" value="Chromosome"/>
</dbReference>
<keyword evidence="7" id="KW-1185">Reference proteome</keyword>
<dbReference type="PANTHER" id="PTHR33705">
    <property type="entry name" value="PHOSPHOCARRIER PROTEIN HPR"/>
    <property type="match status" value="1"/>
</dbReference>
<evidence type="ECO:0000256" key="2">
    <source>
        <dbReference type="ARBA" id="ARBA00010736"/>
    </source>
</evidence>
<dbReference type="AlphaFoldDB" id="A0A5B9VUW8"/>
<feature type="domain" description="HPr" evidence="5">
    <location>
        <begin position="18"/>
        <end position="105"/>
    </location>
</feature>
<evidence type="ECO:0000256" key="3">
    <source>
        <dbReference type="ARBA" id="ARBA00022490"/>
    </source>
</evidence>
<comment type="subcellular location">
    <subcellularLocation>
        <location evidence="1">Cytoplasm</location>
    </subcellularLocation>
</comment>
<name>A0A5B9VUW8_9BACT</name>
<dbReference type="KEGG" id="agv:OJF2_07450"/>
<dbReference type="SUPFAM" id="SSF55594">
    <property type="entry name" value="HPr-like"/>
    <property type="match status" value="1"/>
</dbReference>
<evidence type="ECO:0000313" key="6">
    <source>
        <dbReference type="EMBL" id="QEH32276.1"/>
    </source>
</evidence>
<dbReference type="EC" id="2.7.11.-" evidence="6"/>
<dbReference type="GO" id="GO:0009401">
    <property type="term" value="P:phosphoenolpyruvate-dependent sugar phosphotransferase system"/>
    <property type="evidence" value="ECO:0007669"/>
    <property type="project" value="UniProtKB-KW"/>
</dbReference>
<reference evidence="6 7" key="1">
    <citation type="submission" date="2019-08" db="EMBL/GenBank/DDBJ databases">
        <title>Deep-cultivation of Planctomycetes and their phenomic and genomic characterization uncovers novel biology.</title>
        <authorList>
            <person name="Wiegand S."/>
            <person name="Jogler M."/>
            <person name="Boedeker C."/>
            <person name="Pinto D."/>
            <person name="Vollmers J."/>
            <person name="Rivas-Marin E."/>
            <person name="Kohn T."/>
            <person name="Peeters S.H."/>
            <person name="Heuer A."/>
            <person name="Rast P."/>
            <person name="Oberbeckmann S."/>
            <person name="Bunk B."/>
            <person name="Jeske O."/>
            <person name="Meyerdierks A."/>
            <person name="Storesund J.E."/>
            <person name="Kallscheuer N."/>
            <person name="Luecker S."/>
            <person name="Lage O.M."/>
            <person name="Pohl T."/>
            <person name="Merkel B.J."/>
            <person name="Hornburger P."/>
            <person name="Mueller R.-W."/>
            <person name="Bruemmer F."/>
            <person name="Labrenz M."/>
            <person name="Spormann A.M."/>
            <person name="Op den Camp H."/>
            <person name="Overmann J."/>
            <person name="Amann R."/>
            <person name="Jetten M.S.M."/>
            <person name="Mascher T."/>
            <person name="Medema M.H."/>
            <person name="Devos D.P."/>
            <person name="Kaster A.-K."/>
            <person name="Ovreas L."/>
            <person name="Rohde M."/>
            <person name="Galperin M.Y."/>
            <person name="Jogler C."/>
        </authorList>
    </citation>
    <scope>NUCLEOTIDE SEQUENCE [LARGE SCALE GENOMIC DNA]</scope>
    <source>
        <strain evidence="6 7">OJF2</strain>
    </source>
</reference>
<evidence type="ECO:0000256" key="4">
    <source>
        <dbReference type="ARBA" id="ARBA00022683"/>
    </source>
</evidence>
<dbReference type="InterPro" id="IPR035895">
    <property type="entry name" value="HPr-like_sf"/>
</dbReference>
<dbReference type="PROSITE" id="PS51350">
    <property type="entry name" value="PTS_HPR_DOM"/>
    <property type="match status" value="1"/>
</dbReference>
<dbReference type="GO" id="GO:0016740">
    <property type="term" value="F:transferase activity"/>
    <property type="evidence" value="ECO:0007669"/>
    <property type="project" value="UniProtKB-KW"/>
</dbReference>
<dbReference type="PRINTS" id="PR00107">
    <property type="entry name" value="PHOSPHOCPHPR"/>
</dbReference>
<evidence type="ECO:0000256" key="1">
    <source>
        <dbReference type="ARBA" id="ARBA00004496"/>
    </source>
</evidence>
<protein>
    <submittedName>
        <fullName evidence="6">Phosphocarrier protein HPr</fullName>
        <ecNumber evidence="6">2.7.11.-</ecNumber>
    </submittedName>
</protein>
<dbReference type="PANTHER" id="PTHR33705:SF2">
    <property type="entry name" value="PHOSPHOCARRIER PROTEIN NPR"/>
    <property type="match status" value="1"/>
</dbReference>
<dbReference type="Pfam" id="PF00381">
    <property type="entry name" value="PTS-HPr"/>
    <property type="match status" value="1"/>
</dbReference>
<organism evidence="6 7">
    <name type="scientific">Aquisphaera giovannonii</name>
    <dbReference type="NCBI Taxonomy" id="406548"/>
    <lineage>
        <taxon>Bacteria</taxon>
        <taxon>Pseudomonadati</taxon>
        <taxon>Planctomycetota</taxon>
        <taxon>Planctomycetia</taxon>
        <taxon>Isosphaerales</taxon>
        <taxon>Isosphaeraceae</taxon>
        <taxon>Aquisphaera</taxon>
    </lineage>
</organism>
<dbReference type="Gene3D" id="3.30.1340.10">
    <property type="entry name" value="HPr-like"/>
    <property type="match status" value="1"/>
</dbReference>
<dbReference type="GO" id="GO:0005737">
    <property type="term" value="C:cytoplasm"/>
    <property type="evidence" value="ECO:0007669"/>
    <property type="project" value="UniProtKB-SubCell"/>
</dbReference>
<accession>A0A5B9VUW8</accession>
<keyword evidence="4" id="KW-0598">Phosphotransferase system</keyword>
<dbReference type="InterPro" id="IPR050399">
    <property type="entry name" value="HPr"/>
</dbReference>
<gene>
    <name evidence="6" type="primary">ptsH_1</name>
    <name evidence="6" type="ORF">OJF2_07450</name>
</gene>